<dbReference type="Pfam" id="PF08032">
    <property type="entry name" value="SpoU_sub_bind"/>
    <property type="match status" value="1"/>
</dbReference>
<dbReference type="PANTHER" id="PTHR43191">
    <property type="entry name" value="RRNA METHYLTRANSFERASE 3"/>
    <property type="match status" value="1"/>
</dbReference>
<dbReference type="PANTHER" id="PTHR43191:SF12">
    <property type="entry name" value="RRNA METHYLASE"/>
    <property type="match status" value="1"/>
</dbReference>
<dbReference type="AlphaFoldDB" id="A0A6J7EXG8"/>
<dbReference type="GO" id="GO:0006396">
    <property type="term" value="P:RNA processing"/>
    <property type="evidence" value="ECO:0007669"/>
    <property type="project" value="InterPro"/>
</dbReference>
<dbReference type="SUPFAM" id="SSF55315">
    <property type="entry name" value="L30e-like"/>
    <property type="match status" value="1"/>
</dbReference>
<dbReference type="InterPro" id="IPR001537">
    <property type="entry name" value="SpoU_MeTrfase"/>
</dbReference>
<dbReference type="Gene3D" id="3.40.1280.10">
    <property type="match status" value="1"/>
</dbReference>
<dbReference type="CDD" id="cd18095">
    <property type="entry name" value="SpoU-like_rRNA-MTase"/>
    <property type="match status" value="1"/>
</dbReference>
<gene>
    <name evidence="4" type="ORF">UFOPK3376_02272</name>
</gene>
<sequence length="265" mass="28815">MEPVAITNAEDPRLADYVGLRDPQHRRKLEGDEFFIAEGINVIERLVASDYEMRSVLVTSQRYERMEPMLSKQSCPVYIASRDVLAQVAGFDLHRGAVASAHRGPATTLDSVLPGCHTIAVLEGLNDPENLGAIARSARALGVDALLLDPTCADPFYRRTVRVSMGEVLFLPVVRSIDWSTDLQRLADSNFRMLALTPSPTAQSIYDLTRSPGDRIALLLGAEGPGLSTRTLARSERVRIPLRTDADSLNVGHAAAIAFALLAAP</sequence>
<dbReference type="InterPro" id="IPR029026">
    <property type="entry name" value="tRNA_m1G_MTases_N"/>
</dbReference>
<dbReference type="GO" id="GO:0003723">
    <property type="term" value="F:RNA binding"/>
    <property type="evidence" value="ECO:0007669"/>
    <property type="project" value="InterPro"/>
</dbReference>
<dbReference type="SUPFAM" id="SSF75217">
    <property type="entry name" value="alpha/beta knot"/>
    <property type="match status" value="1"/>
</dbReference>
<dbReference type="InterPro" id="IPR051259">
    <property type="entry name" value="rRNA_Methyltransferase"/>
</dbReference>
<feature type="domain" description="RNA 2-O ribose methyltransferase substrate binding" evidence="3">
    <location>
        <begin position="36"/>
        <end position="107"/>
    </location>
</feature>
<dbReference type="GO" id="GO:0005737">
    <property type="term" value="C:cytoplasm"/>
    <property type="evidence" value="ECO:0007669"/>
    <property type="project" value="UniProtKB-ARBA"/>
</dbReference>
<protein>
    <submittedName>
        <fullName evidence="4">Unannotated protein</fullName>
    </submittedName>
</protein>
<dbReference type="GO" id="GO:0032259">
    <property type="term" value="P:methylation"/>
    <property type="evidence" value="ECO:0007669"/>
    <property type="project" value="UniProtKB-KW"/>
</dbReference>
<reference evidence="4" key="1">
    <citation type="submission" date="2020-05" db="EMBL/GenBank/DDBJ databases">
        <authorList>
            <person name="Chiriac C."/>
            <person name="Salcher M."/>
            <person name="Ghai R."/>
            <person name="Kavagutti S V."/>
        </authorList>
    </citation>
    <scope>NUCLEOTIDE SEQUENCE</scope>
</reference>
<evidence type="ECO:0000259" key="3">
    <source>
        <dbReference type="SMART" id="SM00967"/>
    </source>
</evidence>
<evidence type="ECO:0000256" key="2">
    <source>
        <dbReference type="ARBA" id="ARBA00022679"/>
    </source>
</evidence>
<organism evidence="4">
    <name type="scientific">freshwater metagenome</name>
    <dbReference type="NCBI Taxonomy" id="449393"/>
    <lineage>
        <taxon>unclassified sequences</taxon>
        <taxon>metagenomes</taxon>
        <taxon>ecological metagenomes</taxon>
    </lineage>
</organism>
<name>A0A6J7EXG8_9ZZZZ</name>
<proteinExistence type="predicted"/>
<accession>A0A6J7EXG8</accession>
<keyword evidence="1" id="KW-0489">Methyltransferase</keyword>
<dbReference type="Gene3D" id="3.30.1330.30">
    <property type="match status" value="1"/>
</dbReference>
<dbReference type="SMART" id="SM00967">
    <property type="entry name" value="SpoU_sub_bind"/>
    <property type="match status" value="1"/>
</dbReference>
<dbReference type="InterPro" id="IPR013123">
    <property type="entry name" value="SpoU_subst-bd"/>
</dbReference>
<evidence type="ECO:0000256" key="1">
    <source>
        <dbReference type="ARBA" id="ARBA00022603"/>
    </source>
</evidence>
<evidence type="ECO:0000313" key="4">
    <source>
        <dbReference type="EMBL" id="CAB4886228.1"/>
    </source>
</evidence>
<dbReference type="GO" id="GO:0008173">
    <property type="term" value="F:RNA methyltransferase activity"/>
    <property type="evidence" value="ECO:0007669"/>
    <property type="project" value="InterPro"/>
</dbReference>
<dbReference type="InterPro" id="IPR029064">
    <property type="entry name" value="Ribosomal_eL30-like_sf"/>
</dbReference>
<keyword evidence="2" id="KW-0808">Transferase</keyword>
<dbReference type="EMBL" id="CAFBLP010000067">
    <property type="protein sequence ID" value="CAB4886228.1"/>
    <property type="molecule type" value="Genomic_DNA"/>
</dbReference>
<dbReference type="Pfam" id="PF00588">
    <property type="entry name" value="SpoU_methylase"/>
    <property type="match status" value="1"/>
</dbReference>
<dbReference type="InterPro" id="IPR029028">
    <property type="entry name" value="Alpha/beta_knot_MTases"/>
</dbReference>